<evidence type="ECO:0000256" key="1">
    <source>
        <dbReference type="SAM" id="MobiDB-lite"/>
    </source>
</evidence>
<feature type="compositionally biased region" description="Low complexity" evidence="1">
    <location>
        <begin position="1353"/>
        <end position="1369"/>
    </location>
</feature>
<dbReference type="PANTHER" id="PTHR33116">
    <property type="entry name" value="REVERSE TRANSCRIPTASE ZINC-BINDING DOMAIN-CONTAINING PROTEIN-RELATED-RELATED"/>
    <property type="match status" value="1"/>
</dbReference>
<keyword evidence="2" id="KW-0472">Membrane</keyword>
<dbReference type="InterPro" id="IPR000477">
    <property type="entry name" value="RT_dom"/>
</dbReference>
<evidence type="ECO:0000313" key="9">
    <source>
        <dbReference type="Proteomes" id="UP000694240"/>
    </source>
</evidence>
<evidence type="ECO:0000259" key="4">
    <source>
        <dbReference type="Pfam" id="PF13456"/>
    </source>
</evidence>
<feature type="compositionally biased region" description="Low complexity" evidence="1">
    <location>
        <begin position="1244"/>
        <end position="1254"/>
    </location>
</feature>
<feature type="transmembrane region" description="Helical" evidence="2">
    <location>
        <begin position="210"/>
        <end position="231"/>
    </location>
</feature>
<protein>
    <submittedName>
        <fullName evidence="8">Reverse transcriptase domain</fullName>
    </submittedName>
</protein>
<sequence length="2492" mass="283929">MGVLTDSEPLYTLITSISEIGTEVLWFSRFGLDVVLMNSGTSGLRFLGALEDPQVCFQRFEAVVSVKAMNKELLWFLVAAGQQGQRSEASDVNGDSILVSPILLVIILMILVVFFGKFLIGIEICGSQIGINISFTRQRDVEVSYPQDKEIQDQNVSFSISVWVGRVEKKDSEALTWYFFVNGDDFKRLRMDLVDQVYKKGRLTLIAKHISVVFTFVSFLTLVAVVSLSLLCELSFFCCLSKMSQSGLAGKGSAENFLISKAPRRRIKLSHCDNSDLIAGYSKTLIGRCMNPRLQDMKTLLFMLPRIWGLEGKVAGADLGLGRFQFDFESEKDIAEVLKMEPLHFDHWMVSLVRWSPSETFDPEDVALISALLVGAPTREDILGWHFTKSGKYTVKSGYHTTRIEKSETNFPFIGPDIKPLKAHSWQVQCPPKIRHFLWQMLNGCVPVTENLRKRGMDCDTGCARCGASEETINHTLFQCHPARQIWALSHIPTAFGIFPTESIFANLDHLFWRIPSDYDSSAFPWIIWYIWKARNEKIFENIDKDPLEVLRLSEKEAQLWQAAQLEFQEENHGSVVSTTRSRVREFSFESNYSGYRCFVDGSWKESDKFSGTGWFCTSSNGEPPTMGAANLRRSLSPLHTEVEALLWAMKCMIGADNQELQAFLWLDSPVFSSPRHSRDFSLGVWVSSASSIASTAFSIRPRPLPSPEWSFVTDPFPFTLCKVCLSGDAARETLRMVEEDEPILLPPVDNSNLLDRFRNTLIGRTFCTEGRSTELLLAVMPKAHIWDVEGRVKGFDLGDGKFQFDFDSEGDLERVLNKRPCHINKWSLALERWQPNVRSDYPNTITFWVQTKGLPREFWTDEALKSIGRSLGEVISVDEKTGKIEVSVDVTRPLRFEKKAVASNGEEHLISFKYEKLHRFCFTCKMISHEERSCPNLTEEERFKLRADRAALARKEAEEEELFRVPQPLSRPNLYSNSDKSFRGDPRRDRAYSPEKLHGKNLERKNENYSTRERRRNENSSPPSTAYVDSRRNERYRGYAHDSKGKLRDRPFEYRSSHHSRDYDKERDHKPVWQHLETNRQPYYPRHRENLNSFNSDYRKRRHDESVATSSWLPKSPSYQEGEIRNNKFQRFDSGGNKDARQVLDKKRSSHQPPKVSPTELAREVPSPRRNARTHLTYREKGKGIQSEEDGSRTITASDIRIHRPSGTAYYREKDPSTSLTKKSPEAGSGPQKLATVPSKATSPSSPKVISSSENKVQRKSAREPISEEEELQIQKDLEEMKKRHQALSEEERKTLQEKADEVYALTMHQEEIDNDDLLDVDMQDADNQLSGDRTVSDRIKPLSRGKDLHASPSLSPSSKKDSPSPSRRPAKERIEFPKGSLSKSAHRRRKAESRRRISQSPFDLPGVASKKRNILSNGSPKKRPENKSQTLRSRTGKPSLTIPRTGVFPSSTTKRTKSRSSLVGSQNPPRFLFLSETKNERCVLEERQLDLGYDNLFTVEPEGNSGGLALFYSNDYPTTAHIHSKNKKRKRSFQFDKRWLGKEGLEEAILAGWGEPSETACDIVKKIQSCRRAISTWRKSELSNSNSAKLIEELTAELDEAQLDENRDPSEITHLKFKLCDAFREEELHWKQKSRANWLDEGDENTKFFHASTKQRRARNKIVGLLNSDGDWVASEEEIEGVATNYFSQLFTSNLTSTEHEILQDIPEIVNGEMNESLTREVTEEEIKKALFEMNPSKAPGPDGMTALFYQKFWHVVRPDLVNTIKSFFSSGILDPMLNQTNICLIPKIGRPTEMTGFRPISLCNVGYKIISKVLSNRLRKTLPKIISETQSAFVARRLITYNILIAQENFHALRTNDACRKNFMAIKTNMSKAFDRVEWPFLRTLMLKLGFSPQWVHWIMTCVETVTYQVLINGEAKGSISPTADCQQSLEIISIIRQYGEASGQQINFSKSSVMFGSKVQPQRKTDIKNILGIHQEGGMGTYLGLPEKIHGSKAQVFAFVQDRLKSRINTWSSKFLSKGGKEILIKSVAQALPTYVMSCFLLPKNIRSKLSSAISNFWWSNNQESRGLHWVAWDKLCTPLSEGGLGFRTFEDFNLALLAKQMRRLVRYPNSLLARVLRGWETKVWSDPWIPTTPARPPISRLEAANPNLYVNHLIDPISKTWNMTKLQDLIAPEDIPRILGLHPSSSFSRDSYIWAHTKSGNYSVRSGYWAAKASPRGDCDLPFQGPSVWSLSKIPLTQGVFPAPSVFANLDHLYWRAKELGVREEAIRDFPWILWFIWKARNSKVFENSEVHPADTLQLACKEAESFRIARARESIIDSRPSLIDPGSRSTDSDLLTCQVDGSWTEEGTLCGIGWILISDSQLINIGLKCFRQCLSPLHTEFEALLWAMRSLTSLSIFNVAFETDCKELTQLLDTPDEWPAFASELEDFNALKLGFPRFSLDFIPRSNNVRADCLAKKARARDSIFSHVSSTTPDWFSPVENRPFLA</sequence>
<feature type="compositionally biased region" description="Basic and acidic residues" evidence="1">
    <location>
        <begin position="1137"/>
        <end position="1148"/>
    </location>
</feature>
<feature type="compositionally biased region" description="Basic and acidic residues" evidence="1">
    <location>
        <begin position="1030"/>
        <end position="1072"/>
    </location>
</feature>
<feature type="domain" description="DUF4283" evidence="6">
    <location>
        <begin position="756"/>
        <end position="839"/>
    </location>
</feature>
<feature type="compositionally biased region" description="Polar residues" evidence="1">
    <location>
        <begin position="1108"/>
        <end position="1120"/>
    </location>
</feature>
<feature type="compositionally biased region" description="Basic residues" evidence="1">
    <location>
        <begin position="1386"/>
        <end position="1399"/>
    </location>
</feature>
<accession>A0A8T1Z141</accession>
<gene>
    <name evidence="8" type="ORF">ISN45_Aa06g031460</name>
</gene>
<dbReference type="EMBL" id="JAEFBK010000011">
    <property type="protein sequence ID" value="KAG7552550.1"/>
    <property type="molecule type" value="Genomic_DNA"/>
</dbReference>
<feature type="compositionally biased region" description="Basic and acidic residues" evidence="1">
    <location>
        <begin position="1274"/>
        <end position="1297"/>
    </location>
</feature>
<feature type="domain" description="RNase H type-1" evidence="4">
    <location>
        <begin position="2345"/>
        <end position="2464"/>
    </location>
</feature>
<evidence type="ECO:0000259" key="3">
    <source>
        <dbReference type="Pfam" id="PF00078"/>
    </source>
</evidence>
<dbReference type="InterPro" id="IPR026960">
    <property type="entry name" value="RVT-Znf"/>
</dbReference>
<keyword evidence="2" id="KW-0812">Transmembrane</keyword>
<dbReference type="Pfam" id="PF00078">
    <property type="entry name" value="RVT_1"/>
    <property type="match status" value="1"/>
</dbReference>
<feature type="transmembrane region" description="Helical" evidence="2">
    <location>
        <begin position="97"/>
        <end position="120"/>
    </location>
</feature>
<dbReference type="InterPro" id="IPR002156">
    <property type="entry name" value="RNaseH_domain"/>
</dbReference>
<keyword evidence="8" id="KW-0695">RNA-directed DNA polymerase</keyword>
<feature type="region of interest" description="Disordered" evidence="1">
    <location>
        <begin position="957"/>
        <end position="1297"/>
    </location>
</feature>
<dbReference type="Proteomes" id="UP000694240">
    <property type="component" value="Chromosome 11"/>
</dbReference>
<evidence type="ECO:0000259" key="5">
    <source>
        <dbReference type="Pfam" id="PF13966"/>
    </source>
</evidence>
<feature type="domain" description="Zinc knuckle CX2CX4HX4C" evidence="7">
    <location>
        <begin position="889"/>
        <end position="936"/>
    </location>
</feature>
<evidence type="ECO:0000259" key="6">
    <source>
        <dbReference type="Pfam" id="PF14111"/>
    </source>
</evidence>
<dbReference type="Pfam" id="PF13456">
    <property type="entry name" value="RVT_3"/>
    <property type="match status" value="1"/>
</dbReference>
<dbReference type="GO" id="GO:0004523">
    <property type="term" value="F:RNA-DNA hybrid ribonuclease activity"/>
    <property type="evidence" value="ECO:0007669"/>
    <property type="project" value="InterPro"/>
</dbReference>
<comment type="caution">
    <text evidence="8">The sequence shown here is derived from an EMBL/GenBank/DDBJ whole genome shotgun (WGS) entry which is preliminary data.</text>
</comment>
<proteinExistence type="predicted"/>
<dbReference type="InterPro" id="IPR025836">
    <property type="entry name" value="Zn_knuckle_CX2CX4HX4C"/>
</dbReference>
<feature type="compositionally biased region" description="Basic and acidic residues" evidence="1">
    <location>
        <begin position="1336"/>
        <end position="1351"/>
    </location>
</feature>
<reference evidence="8 9" key="1">
    <citation type="submission" date="2020-12" db="EMBL/GenBank/DDBJ databases">
        <title>Concerted genomic and epigenomic changes stabilize Arabidopsis allopolyploids.</title>
        <authorList>
            <person name="Chen Z."/>
        </authorList>
    </citation>
    <scope>NUCLEOTIDE SEQUENCE [LARGE SCALE GENOMIC DNA]</scope>
    <source>
        <strain evidence="8">Allo738</strain>
        <tissue evidence="8">Leaf</tissue>
    </source>
</reference>
<feature type="domain" description="Reverse transcriptase zinc-binding" evidence="5">
    <location>
        <begin position="393"/>
        <end position="487"/>
    </location>
</feature>
<dbReference type="CDD" id="cd06222">
    <property type="entry name" value="RNase_H_like"/>
    <property type="match status" value="1"/>
</dbReference>
<evidence type="ECO:0000259" key="7">
    <source>
        <dbReference type="Pfam" id="PF14392"/>
    </source>
</evidence>
<feature type="domain" description="Reverse transcriptase" evidence="3">
    <location>
        <begin position="1789"/>
        <end position="1918"/>
    </location>
</feature>
<dbReference type="GO" id="GO:0003676">
    <property type="term" value="F:nucleic acid binding"/>
    <property type="evidence" value="ECO:0007669"/>
    <property type="project" value="InterPro"/>
</dbReference>
<name>A0A8T1Z141_9BRAS</name>
<dbReference type="GO" id="GO:0003964">
    <property type="term" value="F:RNA-directed DNA polymerase activity"/>
    <property type="evidence" value="ECO:0007669"/>
    <property type="project" value="UniProtKB-KW"/>
</dbReference>
<dbReference type="CDD" id="cd01650">
    <property type="entry name" value="RT_nLTR_like"/>
    <property type="match status" value="1"/>
</dbReference>
<feature type="domain" description="DUF4283" evidence="6">
    <location>
        <begin position="283"/>
        <end position="362"/>
    </location>
</feature>
<keyword evidence="8" id="KW-0808">Transferase</keyword>
<keyword evidence="9" id="KW-1185">Reference proteome</keyword>
<dbReference type="InterPro" id="IPR044730">
    <property type="entry name" value="RNase_H-like_dom_plant"/>
</dbReference>
<feature type="compositionally biased region" description="Polar residues" evidence="1">
    <location>
        <begin position="1429"/>
        <end position="1440"/>
    </location>
</feature>
<feature type="compositionally biased region" description="Basic and acidic residues" evidence="1">
    <location>
        <begin position="981"/>
        <end position="1019"/>
    </location>
</feature>
<dbReference type="PANTHER" id="PTHR33116:SF86">
    <property type="entry name" value="REVERSE TRANSCRIPTASE DOMAIN-CONTAINING PROTEIN"/>
    <property type="match status" value="1"/>
</dbReference>
<organism evidence="8 9">
    <name type="scientific">Arabidopsis thaliana x Arabidopsis arenosa</name>
    <dbReference type="NCBI Taxonomy" id="1240361"/>
    <lineage>
        <taxon>Eukaryota</taxon>
        <taxon>Viridiplantae</taxon>
        <taxon>Streptophyta</taxon>
        <taxon>Embryophyta</taxon>
        <taxon>Tracheophyta</taxon>
        <taxon>Spermatophyta</taxon>
        <taxon>Magnoliopsida</taxon>
        <taxon>eudicotyledons</taxon>
        <taxon>Gunneridae</taxon>
        <taxon>Pentapetalae</taxon>
        <taxon>rosids</taxon>
        <taxon>malvids</taxon>
        <taxon>Brassicales</taxon>
        <taxon>Brassicaceae</taxon>
        <taxon>Camelineae</taxon>
        <taxon>Arabidopsis</taxon>
    </lineage>
</organism>
<keyword evidence="8" id="KW-0548">Nucleotidyltransferase</keyword>
<dbReference type="Pfam" id="PF14392">
    <property type="entry name" value="zf-CCHC_4"/>
    <property type="match status" value="1"/>
</dbReference>
<dbReference type="InterPro" id="IPR025558">
    <property type="entry name" value="DUF4283"/>
</dbReference>
<evidence type="ECO:0000256" key="2">
    <source>
        <dbReference type="SAM" id="Phobius"/>
    </source>
</evidence>
<feature type="compositionally biased region" description="Acidic residues" evidence="1">
    <location>
        <begin position="1314"/>
        <end position="1326"/>
    </location>
</feature>
<keyword evidence="2" id="KW-1133">Transmembrane helix</keyword>
<evidence type="ECO:0000313" key="8">
    <source>
        <dbReference type="EMBL" id="KAG7552550.1"/>
    </source>
</evidence>
<feature type="region of interest" description="Disordered" evidence="1">
    <location>
        <begin position="1313"/>
        <end position="1468"/>
    </location>
</feature>
<dbReference type="Pfam" id="PF13966">
    <property type="entry name" value="zf-RVT"/>
    <property type="match status" value="1"/>
</dbReference>
<dbReference type="Pfam" id="PF14111">
    <property type="entry name" value="DUF4283"/>
    <property type="match status" value="2"/>
</dbReference>